<dbReference type="PROSITE" id="PS51379">
    <property type="entry name" value="4FE4S_FER_2"/>
    <property type="match status" value="2"/>
</dbReference>
<dbReference type="PANTHER" id="PTHR43687:SF2">
    <property type="entry name" value="FERREDOXIN 3"/>
    <property type="match status" value="1"/>
</dbReference>
<dbReference type="KEGG" id="aaut:ACETAC_10890"/>
<evidence type="ECO:0000259" key="5">
    <source>
        <dbReference type="PROSITE" id="PS51379"/>
    </source>
</evidence>
<dbReference type="EMBL" id="CP060096">
    <property type="protein sequence ID" value="QSZ27319.1"/>
    <property type="molecule type" value="Genomic_DNA"/>
</dbReference>
<dbReference type="SUPFAM" id="SSF54862">
    <property type="entry name" value="4Fe-4S ferredoxins"/>
    <property type="match status" value="1"/>
</dbReference>
<dbReference type="Proteomes" id="UP000671913">
    <property type="component" value="Chromosome"/>
</dbReference>
<keyword evidence="1" id="KW-0004">4Fe-4S</keyword>
<dbReference type="GO" id="GO:0046872">
    <property type="term" value="F:metal ion binding"/>
    <property type="evidence" value="ECO:0007669"/>
    <property type="project" value="UniProtKB-KW"/>
</dbReference>
<feature type="domain" description="4Fe-4S ferredoxin-type" evidence="5">
    <location>
        <begin position="43"/>
        <end position="73"/>
    </location>
</feature>
<sequence length="100" mass="11528">MAWLVDYPREKVNWFPTIDPEKCVKCGICMNCGKNVYDWTENGPVVARPYNCLVGCMTCANLCLGKAISFPDLNELREFYKKEGMWAKVKKQLKEEGKIK</sequence>
<keyword evidence="7" id="KW-1185">Reference proteome</keyword>
<reference evidence="6" key="1">
    <citation type="submission" date="2020-08" db="EMBL/GenBank/DDBJ databases">
        <title>Genomic insights into the carbon and energy metabolism of the first obligate autotrophic acetogenic bacterium Aceticella autotrophica gen. nov., sp. nov.</title>
        <authorList>
            <person name="Toshchakov S.V."/>
            <person name="Elcheninov A.G."/>
            <person name="Kublanov I.V."/>
            <person name="Frolov E.N."/>
            <person name="Lebedinsky A.V."/>
        </authorList>
    </citation>
    <scope>NUCLEOTIDE SEQUENCE</scope>
    <source>
        <strain evidence="6">3443-3Ac</strain>
    </source>
</reference>
<keyword evidence="3" id="KW-0408">Iron</keyword>
<evidence type="ECO:0000256" key="4">
    <source>
        <dbReference type="ARBA" id="ARBA00023014"/>
    </source>
</evidence>
<evidence type="ECO:0000256" key="1">
    <source>
        <dbReference type="ARBA" id="ARBA00022485"/>
    </source>
</evidence>
<dbReference type="RefSeq" id="WP_284680010.1">
    <property type="nucleotide sequence ID" value="NZ_CP060096.1"/>
</dbReference>
<accession>A0A975AVN3</accession>
<dbReference type="PANTHER" id="PTHR43687">
    <property type="entry name" value="ADENYLYLSULFATE REDUCTASE, BETA SUBUNIT"/>
    <property type="match status" value="1"/>
</dbReference>
<protein>
    <submittedName>
        <fullName evidence="6">Ferredoxin family protein</fullName>
    </submittedName>
</protein>
<evidence type="ECO:0000256" key="2">
    <source>
        <dbReference type="ARBA" id="ARBA00022723"/>
    </source>
</evidence>
<evidence type="ECO:0000256" key="3">
    <source>
        <dbReference type="ARBA" id="ARBA00023004"/>
    </source>
</evidence>
<dbReference type="Gene3D" id="3.30.70.20">
    <property type="match status" value="1"/>
</dbReference>
<dbReference type="InterPro" id="IPR017896">
    <property type="entry name" value="4Fe4S_Fe-S-bd"/>
</dbReference>
<feature type="domain" description="4Fe-4S ferredoxin-type" evidence="5">
    <location>
        <begin position="14"/>
        <end position="42"/>
    </location>
</feature>
<dbReference type="Pfam" id="PF00037">
    <property type="entry name" value="Fer4"/>
    <property type="match status" value="1"/>
</dbReference>
<proteinExistence type="predicted"/>
<dbReference type="GO" id="GO:0051539">
    <property type="term" value="F:4 iron, 4 sulfur cluster binding"/>
    <property type="evidence" value="ECO:0007669"/>
    <property type="project" value="UniProtKB-KW"/>
</dbReference>
<name>A0A975AVN3_9THEO</name>
<evidence type="ECO:0000313" key="6">
    <source>
        <dbReference type="EMBL" id="QSZ27319.1"/>
    </source>
</evidence>
<dbReference type="AlphaFoldDB" id="A0A975AVN3"/>
<dbReference type="InterPro" id="IPR050572">
    <property type="entry name" value="Fe-S_Ferredoxin"/>
</dbReference>
<keyword evidence="2" id="KW-0479">Metal-binding</keyword>
<keyword evidence="4" id="KW-0411">Iron-sulfur</keyword>
<evidence type="ECO:0000313" key="7">
    <source>
        <dbReference type="Proteomes" id="UP000671913"/>
    </source>
</evidence>
<organism evidence="6 7">
    <name type="scientific">Aceticella autotrophica</name>
    <dbReference type="NCBI Taxonomy" id="2755338"/>
    <lineage>
        <taxon>Bacteria</taxon>
        <taxon>Bacillati</taxon>
        <taxon>Bacillota</taxon>
        <taxon>Clostridia</taxon>
        <taxon>Thermoanaerobacterales</taxon>
        <taxon>Thermoanaerobacteraceae</taxon>
        <taxon>Aceticella</taxon>
    </lineage>
</organism>
<gene>
    <name evidence="6" type="ORF">ACETAC_10890</name>
</gene>